<evidence type="ECO:0000256" key="1">
    <source>
        <dbReference type="ARBA" id="ARBA00004479"/>
    </source>
</evidence>
<keyword evidence="6 9" id="KW-0472">Membrane</keyword>
<dbReference type="Proteomes" id="UP000007110">
    <property type="component" value="Unassembled WGS sequence"/>
</dbReference>
<proteinExistence type="inferred from homology"/>
<comment type="similarity">
    <text evidence="2">Belongs to the FAM174 family.</text>
</comment>
<evidence type="ECO:0000256" key="9">
    <source>
        <dbReference type="SAM" id="Phobius"/>
    </source>
</evidence>
<keyword evidence="7" id="KW-0325">Glycoprotein</keyword>
<keyword evidence="11" id="KW-1185">Reference proteome</keyword>
<comment type="subcellular location">
    <subcellularLocation>
        <location evidence="1">Membrane</location>
        <topology evidence="1">Single-pass type I membrane protein</topology>
    </subcellularLocation>
</comment>
<dbReference type="GeneID" id="100894029"/>
<feature type="transmembrane region" description="Helical" evidence="9">
    <location>
        <begin position="21"/>
        <end position="40"/>
    </location>
</feature>
<sequence>MGDKIMSTAFWRVPFLFNTNITKLFNTLLYFMIGILSWQLDLALAVDPVVPPVAPGPGQAVAGTTNRPPGTSSGPTTAKSVVANDTSSQDGEQFEFGDVLYDKSMLRRSFFVLIGFTCLAVMFFAVRWFRSRGKRKSKKYGVLATRSSDMELRPLDQEDDEEDMTVFDVNSK</sequence>
<feature type="transmembrane region" description="Helical" evidence="9">
    <location>
        <begin position="110"/>
        <end position="129"/>
    </location>
</feature>
<dbReference type="InParanoid" id="A0A7M7HK54"/>
<dbReference type="GO" id="GO:0016020">
    <property type="term" value="C:membrane"/>
    <property type="evidence" value="ECO:0007669"/>
    <property type="project" value="UniProtKB-SubCell"/>
</dbReference>
<keyword evidence="5 9" id="KW-1133">Transmembrane helix</keyword>
<dbReference type="OMA" id="FFAVRWF"/>
<evidence type="ECO:0000256" key="3">
    <source>
        <dbReference type="ARBA" id="ARBA00022692"/>
    </source>
</evidence>
<dbReference type="Pfam" id="PF06679">
    <property type="entry name" value="DUF1180"/>
    <property type="match status" value="1"/>
</dbReference>
<dbReference type="PANTHER" id="PTHR28607">
    <property type="entry name" value="EXPRESSED PROTEIN"/>
    <property type="match status" value="1"/>
</dbReference>
<evidence type="ECO:0000256" key="7">
    <source>
        <dbReference type="ARBA" id="ARBA00023180"/>
    </source>
</evidence>
<feature type="compositionally biased region" description="Polar residues" evidence="8">
    <location>
        <begin position="64"/>
        <end position="86"/>
    </location>
</feature>
<keyword evidence="3 9" id="KW-0812">Transmembrane</keyword>
<organism evidence="10 11">
    <name type="scientific">Strongylocentrotus purpuratus</name>
    <name type="common">Purple sea urchin</name>
    <dbReference type="NCBI Taxonomy" id="7668"/>
    <lineage>
        <taxon>Eukaryota</taxon>
        <taxon>Metazoa</taxon>
        <taxon>Echinodermata</taxon>
        <taxon>Eleutherozoa</taxon>
        <taxon>Echinozoa</taxon>
        <taxon>Echinoidea</taxon>
        <taxon>Euechinoidea</taxon>
        <taxon>Echinacea</taxon>
        <taxon>Camarodonta</taxon>
        <taxon>Echinidea</taxon>
        <taxon>Strongylocentrotidae</taxon>
        <taxon>Strongylocentrotus</taxon>
    </lineage>
</organism>
<dbReference type="InterPro" id="IPR009565">
    <property type="entry name" value="FAM174-like"/>
</dbReference>
<feature type="region of interest" description="Disordered" evidence="8">
    <location>
        <begin position="153"/>
        <end position="172"/>
    </location>
</feature>
<dbReference type="OrthoDB" id="5917722at2759"/>
<evidence type="ECO:0000313" key="11">
    <source>
        <dbReference type="Proteomes" id="UP000007110"/>
    </source>
</evidence>
<evidence type="ECO:0000256" key="6">
    <source>
        <dbReference type="ARBA" id="ARBA00023136"/>
    </source>
</evidence>
<dbReference type="AlphaFoldDB" id="A0A7M7HK54"/>
<evidence type="ECO:0000256" key="5">
    <source>
        <dbReference type="ARBA" id="ARBA00022989"/>
    </source>
</evidence>
<dbReference type="FunCoup" id="A0A7M7HK54">
    <property type="interactions" value="142"/>
</dbReference>
<reference evidence="11" key="1">
    <citation type="submission" date="2015-02" db="EMBL/GenBank/DDBJ databases">
        <title>Genome sequencing for Strongylocentrotus purpuratus.</title>
        <authorList>
            <person name="Murali S."/>
            <person name="Liu Y."/>
            <person name="Vee V."/>
            <person name="English A."/>
            <person name="Wang M."/>
            <person name="Skinner E."/>
            <person name="Han Y."/>
            <person name="Muzny D.M."/>
            <person name="Worley K.C."/>
            <person name="Gibbs R.A."/>
        </authorList>
    </citation>
    <scope>NUCLEOTIDE SEQUENCE</scope>
</reference>
<evidence type="ECO:0000256" key="4">
    <source>
        <dbReference type="ARBA" id="ARBA00022729"/>
    </source>
</evidence>
<dbReference type="RefSeq" id="XP_011671946.1">
    <property type="nucleotide sequence ID" value="XM_011673644.2"/>
</dbReference>
<protein>
    <submittedName>
        <fullName evidence="10">Uncharacterized protein</fullName>
    </submittedName>
</protein>
<dbReference type="EnsemblMetazoa" id="XM_011673644">
    <property type="protein sequence ID" value="XP_011671946"/>
    <property type="gene ID" value="LOC100894029"/>
</dbReference>
<keyword evidence="4" id="KW-0732">Signal</keyword>
<evidence type="ECO:0000256" key="8">
    <source>
        <dbReference type="SAM" id="MobiDB-lite"/>
    </source>
</evidence>
<feature type="region of interest" description="Disordered" evidence="8">
    <location>
        <begin position="57"/>
        <end position="86"/>
    </location>
</feature>
<evidence type="ECO:0000313" key="10">
    <source>
        <dbReference type="EnsemblMetazoa" id="XP_011671946"/>
    </source>
</evidence>
<name>A0A7M7HK54_STRPU</name>
<evidence type="ECO:0000256" key="2">
    <source>
        <dbReference type="ARBA" id="ARBA00006986"/>
    </source>
</evidence>
<dbReference type="KEGG" id="spu:100894029"/>
<accession>A0A7M7HK54</accession>
<reference evidence="10" key="2">
    <citation type="submission" date="2021-01" db="UniProtKB">
        <authorList>
            <consortium name="EnsemblMetazoa"/>
        </authorList>
    </citation>
    <scope>IDENTIFICATION</scope>
</reference>
<dbReference type="PANTHER" id="PTHR28607:SF4">
    <property type="entry name" value="TRANSMEMBRANE PROTEIN"/>
    <property type="match status" value="1"/>
</dbReference>